<keyword evidence="2" id="KW-1185">Reference proteome</keyword>
<gene>
    <name evidence="1" type="ORF">JoomaDRAFT_2087</name>
</gene>
<dbReference type="AlphaFoldDB" id="I3C638"/>
<proteinExistence type="predicted"/>
<dbReference type="HOGENOM" id="CLU_3356648_0_0_10"/>
<organism evidence="1 2">
    <name type="scientific">Galbibacter orientalis DSM 19592</name>
    <dbReference type="NCBI Taxonomy" id="926559"/>
    <lineage>
        <taxon>Bacteria</taxon>
        <taxon>Pseudomonadati</taxon>
        <taxon>Bacteroidota</taxon>
        <taxon>Flavobacteriia</taxon>
        <taxon>Flavobacteriales</taxon>
        <taxon>Flavobacteriaceae</taxon>
        <taxon>Galbibacter</taxon>
    </lineage>
</organism>
<evidence type="ECO:0000313" key="2">
    <source>
        <dbReference type="Proteomes" id="UP000004690"/>
    </source>
</evidence>
<evidence type="ECO:0000313" key="1">
    <source>
        <dbReference type="EMBL" id="EIJ39081.1"/>
    </source>
</evidence>
<reference evidence="1 2" key="1">
    <citation type="submission" date="2012-02" db="EMBL/GenBank/DDBJ databases">
        <title>Improved High-Quality Draft genome of Joostella marina DSM 19592.</title>
        <authorList>
            <consortium name="US DOE Joint Genome Institute (JGI-PGF)"/>
            <person name="Lucas S."/>
            <person name="Copeland A."/>
            <person name="Lapidus A."/>
            <person name="Bruce D."/>
            <person name="Goodwin L."/>
            <person name="Pitluck S."/>
            <person name="Peters L."/>
            <person name="Chertkov O."/>
            <person name="Ovchinnikova G."/>
            <person name="Kyrpides N."/>
            <person name="Mavromatis K."/>
            <person name="Detter J.C."/>
            <person name="Han C."/>
            <person name="Land M."/>
            <person name="Hauser L."/>
            <person name="Markowitz V."/>
            <person name="Cheng J.-F."/>
            <person name="Hugenholtz P."/>
            <person name="Woyke T."/>
            <person name="Wu D."/>
            <person name="Tindall B."/>
            <person name="Brambilla E."/>
            <person name="Klenk H.-P."/>
            <person name="Eisen J.A."/>
        </authorList>
    </citation>
    <scope>NUCLEOTIDE SEQUENCE [LARGE SCALE GENOMIC DNA]</scope>
    <source>
        <strain evidence="1 2">DSM 19592</strain>
    </source>
</reference>
<accession>I3C638</accession>
<sequence>MIKSHHYEKILKNYRFVFNYRANLRHDYTLLLVKTA</sequence>
<protein>
    <submittedName>
        <fullName evidence="1">Uncharacterized protein</fullName>
    </submittedName>
</protein>
<dbReference type="EMBL" id="JH651379">
    <property type="protein sequence ID" value="EIJ39081.1"/>
    <property type="molecule type" value="Genomic_DNA"/>
</dbReference>
<dbReference type="Proteomes" id="UP000004690">
    <property type="component" value="Unassembled WGS sequence"/>
</dbReference>
<name>I3C638_9FLAO</name>